<dbReference type="AlphaFoldDB" id="A0A9D4FZR8"/>
<proteinExistence type="predicted"/>
<sequence length="55" mass="6150">MEGYSSLKLDATYANHLSLDEELDKNINGGIALFAIMFTIMLTYASVATMNIRYN</sequence>
<keyword evidence="1" id="KW-1133">Transmembrane helix</keyword>
<feature type="transmembrane region" description="Helical" evidence="1">
    <location>
        <begin position="27"/>
        <end position="47"/>
    </location>
</feature>
<reference evidence="2" key="2">
    <citation type="submission" date="2020-11" db="EMBL/GenBank/DDBJ databases">
        <authorList>
            <person name="McCartney M.A."/>
            <person name="Auch B."/>
            <person name="Kono T."/>
            <person name="Mallez S."/>
            <person name="Becker A."/>
            <person name="Gohl D.M."/>
            <person name="Silverstein K.A.T."/>
            <person name="Koren S."/>
            <person name="Bechman K.B."/>
            <person name="Herman A."/>
            <person name="Abrahante J.E."/>
            <person name="Garbe J."/>
        </authorList>
    </citation>
    <scope>NUCLEOTIDE SEQUENCE</scope>
    <source>
        <strain evidence="2">Duluth1</strain>
        <tissue evidence="2">Whole animal</tissue>
    </source>
</reference>
<comment type="caution">
    <text evidence="2">The sequence shown here is derived from an EMBL/GenBank/DDBJ whole genome shotgun (WGS) entry which is preliminary data.</text>
</comment>
<accession>A0A9D4FZR8</accession>
<keyword evidence="3" id="KW-1185">Reference proteome</keyword>
<name>A0A9D4FZR8_DREPO</name>
<evidence type="ECO:0000313" key="3">
    <source>
        <dbReference type="Proteomes" id="UP000828390"/>
    </source>
</evidence>
<protein>
    <submittedName>
        <fullName evidence="2">Uncharacterized protein</fullName>
    </submittedName>
</protein>
<evidence type="ECO:0000313" key="2">
    <source>
        <dbReference type="EMBL" id="KAH3806519.1"/>
    </source>
</evidence>
<organism evidence="2 3">
    <name type="scientific">Dreissena polymorpha</name>
    <name type="common">Zebra mussel</name>
    <name type="synonym">Mytilus polymorpha</name>
    <dbReference type="NCBI Taxonomy" id="45954"/>
    <lineage>
        <taxon>Eukaryota</taxon>
        <taxon>Metazoa</taxon>
        <taxon>Spiralia</taxon>
        <taxon>Lophotrochozoa</taxon>
        <taxon>Mollusca</taxon>
        <taxon>Bivalvia</taxon>
        <taxon>Autobranchia</taxon>
        <taxon>Heteroconchia</taxon>
        <taxon>Euheterodonta</taxon>
        <taxon>Imparidentia</taxon>
        <taxon>Neoheterodontei</taxon>
        <taxon>Myida</taxon>
        <taxon>Dreissenoidea</taxon>
        <taxon>Dreissenidae</taxon>
        <taxon>Dreissena</taxon>
    </lineage>
</organism>
<evidence type="ECO:0000256" key="1">
    <source>
        <dbReference type="SAM" id="Phobius"/>
    </source>
</evidence>
<keyword evidence="1" id="KW-0472">Membrane</keyword>
<dbReference type="Proteomes" id="UP000828390">
    <property type="component" value="Unassembled WGS sequence"/>
</dbReference>
<dbReference type="EMBL" id="JAIWYP010000006">
    <property type="protein sequence ID" value="KAH3806519.1"/>
    <property type="molecule type" value="Genomic_DNA"/>
</dbReference>
<keyword evidence="1" id="KW-0812">Transmembrane</keyword>
<gene>
    <name evidence="2" type="ORF">DPMN_134842</name>
</gene>
<reference evidence="2" key="1">
    <citation type="journal article" date="2019" name="bioRxiv">
        <title>The Genome of the Zebra Mussel, Dreissena polymorpha: A Resource for Invasive Species Research.</title>
        <authorList>
            <person name="McCartney M.A."/>
            <person name="Auch B."/>
            <person name="Kono T."/>
            <person name="Mallez S."/>
            <person name="Zhang Y."/>
            <person name="Obille A."/>
            <person name="Becker A."/>
            <person name="Abrahante J.E."/>
            <person name="Garbe J."/>
            <person name="Badalamenti J.P."/>
            <person name="Herman A."/>
            <person name="Mangelson H."/>
            <person name="Liachko I."/>
            <person name="Sullivan S."/>
            <person name="Sone E.D."/>
            <person name="Koren S."/>
            <person name="Silverstein K.A.T."/>
            <person name="Beckman K.B."/>
            <person name="Gohl D.M."/>
        </authorList>
    </citation>
    <scope>NUCLEOTIDE SEQUENCE</scope>
    <source>
        <strain evidence="2">Duluth1</strain>
        <tissue evidence="2">Whole animal</tissue>
    </source>
</reference>